<evidence type="ECO:0000259" key="1">
    <source>
        <dbReference type="PROSITE" id="PS00622"/>
    </source>
</evidence>
<dbReference type="Pfam" id="PF00196">
    <property type="entry name" value="GerE"/>
    <property type="match status" value="1"/>
</dbReference>
<reference evidence="2" key="1">
    <citation type="submission" date="2012-11" db="EMBL/GenBank/DDBJ databases">
        <title>Dependencies among metagenomic species, viruses, plasmids and units of genetic variation.</title>
        <authorList>
            <person name="Nielsen H.B."/>
            <person name="Almeida M."/>
            <person name="Juncker A.S."/>
            <person name="Rasmussen S."/>
            <person name="Li J."/>
            <person name="Sunagawa S."/>
            <person name="Plichta D."/>
            <person name="Gautier L."/>
            <person name="Le Chatelier E."/>
            <person name="Peletier E."/>
            <person name="Bonde I."/>
            <person name="Nielsen T."/>
            <person name="Manichanh C."/>
            <person name="Arumugam M."/>
            <person name="Batto J."/>
            <person name="Santos M.B.Q.D."/>
            <person name="Blom N."/>
            <person name="Borruel N."/>
            <person name="Burgdorf K.S."/>
            <person name="Boumezbeur F."/>
            <person name="Casellas F."/>
            <person name="Dore J."/>
            <person name="Guarner F."/>
            <person name="Hansen T."/>
            <person name="Hildebrand F."/>
            <person name="Kaas R.S."/>
            <person name="Kennedy S."/>
            <person name="Kristiansen K."/>
            <person name="Kultima J.R."/>
            <person name="Leonard P."/>
            <person name="Levenez F."/>
            <person name="Lund O."/>
            <person name="Moumen B."/>
            <person name="Le Paslier D."/>
            <person name="Pons N."/>
            <person name="Pedersen O."/>
            <person name="Prifti E."/>
            <person name="Qin J."/>
            <person name="Raes J."/>
            <person name="Tap J."/>
            <person name="Tims S."/>
            <person name="Ussery D.W."/>
            <person name="Yamada T."/>
            <person name="MetaHit consortium"/>
            <person name="Renault P."/>
            <person name="Sicheritz-Ponten T."/>
            <person name="Bork P."/>
            <person name="Wang J."/>
            <person name="Brunak S."/>
            <person name="Ehrlich S.D."/>
        </authorList>
    </citation>
    <scope>NUCLEOTIDE SEQUENCE [LARGE SCALE GENOMIC DNA]</scope>
</reference>
<protein>
    <submittedName>
        <fullName evidence="2">Transcriptional regulator LuxR family</fullName>
    </submittedName>
</protein>
<evidence type="ECO:0000313" key="2">
    <source>
        <dbReference type="EMBL" id="CDB45656.1"/>
    </source>
</evidence>
<organism evidence="2">
    <name type="scientific">Phascolarctobacterium faecium</name>
    <dbReference type="NCBI Taxonomy" id="33025"/>
    <lineage>
        <taxon>Bacteria</taxon>
        <taxon>Bacillati</taxon>
        <taxon>Bacillota</taxon>
        <taxon>Negativicutes</taxon>
        <taxon>Acidaminococcales</taxon>
        <taxon>Acidaminococcaceae</taxon>
        <taxon>Phascolarctobacterium</taxon>
    </lineage>
</organism>
<dbReference type="SUPFAM" id="SSF46894">
    <property type="entry name" value="C-terminal effector domain of the bipartite response regulators"/>
    <property type="match status" value="1"/>
</dbReference>
<feature type="domain" description="HTH luxR-type" evidence="1">
    <location>
        <begin position="45"/>
        <end position="72"/>
    </location>
</feature>
<dbReference type="GO" id="GO:0003677">
    <property type="term" value="F:DNA binding"/>
    <property type="evidence" value="ECO:0007669"/>
    <property type="project" value="InterPro"/>
</dbReference>
<comment type="caution">
    <text evidence="2">The sequence shown here is derived from an EMBL/GenBank/DDBJ whole genome shotgun (WGS) entry which is preliminary data.</text>
</comment>
<dbReference type="InterPro" id="IPR036388">
    <property type="entry name" value="WH-like_DNA-bd_sf"/>
</dbReference>
<dbReference type="AlphaFoldDB" id="R6IJX2"/>
<dbReference type="HOGENOM" id="CLU_2570810_0_0_9"/>
<dbReference type="InterPro" id="IPR000792">
    <property type="entry name" value="Tscrpt_reg_LuxR_C"/>
</dbReference>
<dbReference type="EMBL" id="CBDS010000044">
    <property type="protein sequence ID" value="CDB45656.1"/>
    <property type="molecule type" value="Genomic_DNA"/>
</dbReference>
<dbReference type="InterPro" id="IPR016032">
    <property type="entry name" value="Sig_transdc_resp-reg_C-effctor"/>
</dbReference>
<dbReference type="Gene3D" id="1.10.10.10">
    <property type="entry name" value="Winged helix-like DNA-binding domain superfamily/Winged helix DNA-binding domain"/>
    <property type="match status" value="1"/>
</dbReference>
<proteinExistence type="predicted"/>
<dbReference type="SMART" id="SM00421">
    <property type="entry name" value="HTH_LUXR"/>
    <property type="match status" value="1"/>
</dbReference>
<sequence length="81" mass="9385">MKLDAQSYRAFQLSQQNRLRLWLVRECLPLLSHQQTKVIKGLLEGKTVLLIGRELHLDTRTISLHRSRAIKKLRLLLGVTA</sequence>
<dbReference type="PRINTS" id="PR00038">
    <property type="entry name" value="HTHLUXR"/>
</dbReference>
<name>R6IJX2_9FIRM</name>
<accession>R6IJX2</accession>
<dbReference type="GO" id="GO:0006355">
    <property type="term" value="P:regulation of DNA-templated transcription"/>
    <property type="evidence" value="ECO:0007669"/>
    <property type="project" value="InterPro"/>
</dbReference>
<dbReference type="PROSITE" id="PS00622">
    <property type="entry name" value="HTH_LUXR_1"/>
    <property type="match status" value="1"/>
</dbReference>
<gene>
    <name evidence="2" type="ORF">BN533_00782</name>
</gene>